<dbReference type="RefSeq" id="XP_020044639.1">
    <property type="nucleotide sequence ID" value="XM_020188906.1"/>
</dbReference>
<gene>
    <name evidence="2" type="ORF">ASCRUDRAFT_122377</name>
</gene>
<feature type="compositionally biased region" description="Basic and acidic residues" evidence="1">
    <location>
        <begin position="23"/>
        <end position="35"/>
    </location>
</feature>
<evidence type="ECO:0000313" key="2">
    <source>
        <dbReference type="EMBL" id="ODV58332.1"/>
    </source>
</evidence>
<dbReference type="AlphaFoldDB" id="A0A1D2V9I4"/>
<evidence type="ECO:0000256" key="1">
    <source>
        <dbReference type="SAM" id="MobiDB-lite"/>
    </source>
</evidence>
<organism evidence="2 3">
    <name type="scientific">Ascoidea rubescens DSM 1968</name>
    <dbReference type="NCBI Taxonomy" id="1344418"/>
    <lineage>
        <taxon>Eukaryota</taxon>
        <taxon>Fungi</taxon>
        <taxon>Dikarya</taxon>
        <taxon>Ascomycota</taxon>
        <taxon>Saccharomycotina</taxon>
        <taxon>Saccharomycetes</taxon>
        <taxon>Ascoideaceae</taxon>
        <taxon>Ascoidea</taxon>
    </lineage>
</organism>
<sequence>MYWMKKAKPRMKSLLATTASRECGGDPGKELEVERGRRRRQRADRENSRNSNSSKNSTHSTHKSWEQRARGGGGEDA</sequence>
<dbReference type="Proteomes" id="UP000095038">
    <property type="component" value="Unassembled WGS sequence"/>
</dbReference>
<proteinExistence type="predicted"/>
<name>A0A1D2V9I4_9ASCO</name>
<feature type="compositionally biased region" description="Basic residues" evidence="1">
    <location>
        <begin position="1"/>
        <end position="11"/>
    </location>
</feature>
<dbReference type="GeneID" id="30962542"/>
<dbReference type="EMBL" id="KV454493">
    <property type="protein sequence ID" value="ODV58332.1"/>
    <property type="molecule type" value="Genomic_DNA"/>
</dbReference>
<evidence type="ECO:0000313" key="3">
    <source>
        <dbReference type="Proteomes" id="UP000095038"/>
    </source>
</evidence>
<reference evidence="3" key="1">
    <citation type="submission" date="2016-05" db="EMBL/GenBank/DDBJ databases">
        <title>Comparative genomics of biotechnologically important yeasts.</title>
        <authorList>
            <consortium name="DOE Joint Genome Institute"/>
            <person name="Riley R."/>
            <person name="Haridas S."/>
            <person name="Wolfe K.H."/>
            <person name="Lopes M.R."/>
            <person name="Hittinger C.T."/>
            <person name="Goker M."/>
            <person name="Salamov A."/>
            <person name="Wisecaver J."/>
            <person name="Long T.M."/>
            <person name="Aerts A.L."/>
            <person name="Barry K."/>
            <person name="Choi C."/>
            <person name="Clum A."/>
            <person name="Coughlan A.Y."/>
            <person name="Deshpande S."/>
            <person name="Douglass A.P."/>
            <person name="Hanson S.J."/>
            <person name="Klenk H.-P."/>
            <person name="Labutti K."/>
            <person name="Lapidus A."/>
            <person name="Lindquist E."/>
            <person name="Lipzen A."/>
            <person name="Meier-Kolthoff J.P."/>
            <person name="Ohm R.A."/>
            <person name="Otillar R.P."/>
            <person name="Pangilinan J."/>
            <person name="Peng Y."/>
            <person name="Rokas A."/>
            <person name="Rosa C.A."/>
            <person name="Scheuner C."/>
            <person name="Sibirny A.A."/>
            <person name="Slot J.C."/>
            <person name="Stielow J.B."/>
            <person name="Sun H."/>
            <person name="Kurtzman C.P."/>
            <person name="Blackwell M."/>
            <person name="Grigoriev I.V."/>
            <person name="Jeffries T.W."/>
        </authorList>
    </citation>
    <scope>NUCLEOTIDE SEQUENCE [LARGE SCALE GENOMIC DNA]</scope>
    <source>
        <strain evidence="3">DSM 1968</strain>
    </source>
</reference>
<keyword evidence="3" id="KW-1185">Reference proteome</keyword>
<accession>A0A1D2V9I4</accession>
<feature type="compositionally biased region" description="Low complexity" evidence="1">
    <location>
        <begin position="49"/>
        <end position="59"/>
    </location>
</feature>
<dbReference type="InParanoid" id="A0A1D2V9I4"/>
<protein>
    <submittedName>
        <fullName evidence="2">Uncharacterized protein</fullName>
    </submittedName>
</protein>
<feature type="region of interest" description="Disordered" evidence="1">
    <location>
        <begin position="1"/>
        <end position="77"/>
    </location>
</feature>